<gene>
    <name evidence="2" type="ORF">B9K05_13815</name>
</gene>
<organism evidence="2 3">
    <name type="scientific">Acetobacter syzygii</name>
    <dbReference type="NCBI Taxonomy" id="146476"/>
    <lineage>
        <taxon>Bacteria</taxon>
        <taxon>Pseudomonadati</taxon>
        <taxon>Pseudomonadota</taxon>
        <taxon>Alphaproteobacteria</taxon>
        <taxon>Acetobacterales</taxon>
        <taxon>Acetobacteraceae</taxon>
        <taxon>Acetobacter</taxon>
    </lineage>
</organism>
<keyword evidence="1" id="KW-0472">Membrane</keyword>
<evidence type="ECO:0000313" key="2">
    <source>
        <dbReference type="EMBL" id="PAL19544.1"/>
    </source>
</evidence>
<dbReference type="RefSeq" id="WP_095352091.1">
    <property type="nucleotide sequence ID" value="NZ_JABUNT010000025.1"/>
</dbReference>
<keyword evidence="1" id="KW-1133">Transmembrane helix</keyword>
<evidence type="ECO:0000313" key="3">
    <source>
        <dbReference type="Proteomes" id="UP000216033"/>
    </source>
</evidence>
<accession>A0A270B3F9</accession>
<reference evidence="2 3" key="1">
    <citation type="submission" date="2017-04" db="EMBL/GenBank/DDBJ databases">
        <title>Kefir bacterial isolates.</title>
        <authorList>
            <person name="Kim Y."/>
            <person name="Blasche S."/>
            <person name="Patil K.R."/>
        </authorList>
    </citation>
    <scope>NUCLEOTIDE SEQUENCE [LARGE SCALE GENOMIC DNA]</scope>
    <source>
        <strain evidence="2 3">KR-2</strain>
    </source>
</reference>
<dbReference type="AlphaFoldDB" id="A0A270B3F9"/>
<sequence>MSRRLKDHLWFIQFSLWRAIGLYLLAKVTLTLAVVAMVYAAAHALSGRASLLLPFSYWMAHHGLSSFYKPPMESTMTRFC</sequence>
<feature type="transmembrane region" description="Helical" evidence="1">
    <location>
        <begin position="20"/>
        <end position="42"/>
    </location>
</feature>
<protein>
    <submittedName>
        <fullName evidence="2">Uncharacterized protein</fullName>
    </submittedName>
</protein>
<dbReference type="EMBL" id="NDFP01000046">
    <property type="protein sequence ID" value="PAL19544.1"/>
    <property type="molecule type" value="Genomic_DNA"/>
</dbReference>
<comment type="caution">
    <text evidence="2">The sequence shown here is derived from an EMBL/GenBank/DDBJ whole genome shotgun (WGS) entry which is preliminary data.</text>
</comment>
<name>A0A270B3F9_9PROT</name>
<keyword evidence="1" id="KW-0812">Transmembrane</keyword>
<keyword evidence="3" id="KW-1185">Reference proteome</keyword>
<dbReference type="Proteomes" id="UP000216033">
    <property type="component" value="Unassembled WGS sequence"/>
</dbReference>
<proteinExistence type="predicted"/>
<evidence type="ECO:0000256" key="1">
    <source>
        <dbReference type="SAM" id="Phobius"/>
    </source>
</evidence>